<dbReference type="EMBL" id="FNGY01000007">
    <property type="protein sequence ID" value="SDN32214.1"/>
    <property type="molecule type" value="Genomic_DNA"/>
</dbReference>
<dbReference type="SUPFAM" id="SSF49363">
    <property type="entry name" value="Purple acid phosphatase, N-terminal domain"/>
    <property type="match status" value="1"/>
</dbReference>
<dbReference type="Pfam" id="PF00149">
    <property type="entry name" value="Metallophos"/>
    <property type="match status" value="1"/>
</dbReference>
<feature type="signal peptide" evidence="2">
    <location>
        <begin position="1"/>
        <end position="36"/>
    </location>
</feature>
<feature type="domain" description="Fibronectin type-III" evidence="3">
    <location>
        <begin position="55"/>
        <end position="145"/>
    </location>
</feature>
<evidence type="ECO:0000313" key="4">
    <source>
        <dbReference type="EMBL" id="SDN32214.1"/>
    </source>
</evidence>
<evidence type="ECO:0000256" key="1">
    <source>
        <dbReference type="ARBA" id="ARBA00022729"/>
    </source>
</evidence>
<dbReference type="InterPro" id="IPR029052">
    <property type="entry name" value="Metallo-depent_PP-like"/>
</dbReference>
<dbReference type="Gene3D" id="2.60.40.380">
    <property type="entry name" value="Purple acid phosphatase-like, N-terminal"/>
    <property type="match status" value="1"/>
</dbReference>
<dbReference type="InterPro" id="IPR008963">
    <property type="entry name" value="Purple_acid_Pase-like_N"/>
</dbReference>
<dbReference type="GO" id="GO:0046872">
    <property type="term" value="F:metal ion binding"/>
    <property type="evidence" value="ECO:0007669"/>
    <property type="project" value="InterPro"/>
</dbReference>
<accession>A0A1H0AFV2</accession>
<dbReference type="PROSITE" id="PS50853">
    <property type="entry name" value="FN3"/>
    <property type="match status" value="1"/>
</dbReference>
<dbReference type="InterPro" id="IPR003961">
    <property type="entry name" value="FN3_dom"/>
</dbReference>
<dbReference type="Proteomes" id="UP000183200">
    <property type="component" value="Unassembled WGS sequence"/>
</dbReference>
<dbReference type="SUPFAM" id="SSF56300">
    <property type="entry name" value="Metallo-dependent phosphatases"/>
    <property type="match status" value="1"/>
</dbReference>
<protein>
    <submittedName>
        <fullName evidence="4">Calcineurin-like phosphoesterase</fullName>
    </submittedName>
</protein>
<dbReference type="PANTHER" id="PTHR45867">
    <property type="entry name" value="PURPLE ACID PHOSPHATASE"/>
    <property type="match status" value="1"/>
</dbReference>
<reference evidence="5" key="1">
    <citation type="submission" date="2016-10" db="EMBL/GenBank/DDBJ databases">
        <authorList>
            <person name="Varghese N."/>
            <person name="Submissions S."/>
        </authorList>
    </citation>
    <scope>NUCLEOTIDE SEQUENCE [LARGE SCALE GENOMIC DNA]</scope>
    <source>
        <strain evidence="5">DSM 19110</strain>
    </source>
</reference>
<name>A0A1H0AFV2_9SPHI</name>
<organism evidence="4 5">
    <name type="scientific">Pedobacter steynii</name>
    <dbReference type="NCBI Taxonomy" id="430522"/>
    <lineage>
        <taxon>Bacteria</taxon>
        <taxon>Pseudomonadati</taxon>
        <taxon>Bacteroidota</taxon>
        <taxon>Sphingobacteriia</taxon>
        <taxon>Sphingobacteriales</taxon>
        <taxon>Sphingobacteriaceae</taxon>
        <taxon>Pedobacter</taxon>
    </lineage>
</organism>
<dbReference type="InterPro" id="IPR015914">
    <property type="entry name" value="PAPs_N"/>
</dbReference>
<evidence type="ECO:0000256" key="2">
    <source>
        <dbReference type="SAM" id="SignalP"/>
    </source>
</evidence>
<proteinExistence type="predicted"/>
<sequence length="440" mass="50423">MLYKLNSFKFYSLQMVQNKIQLFFLLLMGAVFQATAQDYAPLPYPDRVILTWTANPSNSQTVTWRTDTTVTAAKAQIKAEDSSPALETEIASYDAETRPLRGGAYLTANYHHLTFQNLKPNTVYAYRVGAGESWSEWFQFTTASEKAAPFSFIYLGDAQNDIRSKWSRVIRKAFSHQPDARFIIHTGDLINRSNNDKEWGEWHYGGGFINGMIPSLPSPGNHEYFRDEKKVLTLDPHWGAQYTLPDNGPEGLKESVYYIDYQGMRVISLDSQMIILDESSAKVQYEWLEKVLQENRNLWTVITFHHPIFSTAKSRDNKEFRERFKPLFDRYHVDLVLQGHDHTYSRGQNLPRGLSGREAGGPVYLVSVAGPKMYKVDGAKWMNVSLENTQLFQIIRVNGQDLKFEAYKTSGELFDAFSLKKKSRAEAAVFTELNPEAIKR</sequence>
<evidence type="ECO:0000313" key="5">
    <source>
        <dbReference type="Proteomes" id="UP000183200"/>
    </source>
</evidence>
<dbReference type="Gene3D" id="3.60.21.10">
    <property type="match status" value="1"/>
</dbReference>
<feature type="chain" id="PRO_5010234418" evidence="2">
    <location>
        <begin position="37"/>
        <end position="440"/>
    </location>
</feature>
<dbReference type="Pfam" id="PF16656">
    <property type="entry name" value="Pur_ac_phosph_N"/>
    <property type="match status" value="1"/>
</dbReference>
<dbReference type="InterPro" id="IPR004843">
    <property type="entry name" value="Calcineurin-like_PHP"/>
</dbReference>
<dbReference type="AlphaFoldDB" id="A0A1H0AFV2"/>
<dbReference type="CDD" id="cd00063">
    <property type="entry name" value="FN3"/>
    <property type="match status" value="1"/>
</dbReference>
<dbReference type="GO" id="GO:0003993">
    <property type="term" value="F:acid phosphatase activity"/>
    <property type="evidence" value="ECO:0007669"/>
    <property type="project" value="InterPro"/>
</dbReference>
<evidence type="ECO:0000259" key="3">
    <source>
        <dbReference type="PROSITE" id="PS50853"/>
    </source>
</evidence>
<dbReference type="PANTHER" id="PTHR45867:SF3">
    <property type="entry name" value="ACID PHOSPHATASE TYPE 7"/>
    <property type="match status" value="1"/>
</dbReference>
<gene>
    <name evidence="4" type="ORF">SAMN05421820_10781</name>
</gene>
<keyword evidence="5" id="KW-1185">Reference proteome</keyword>
<dbReference type="STRING" id="430522.BFS30_09345"/>
<keyword evidence="1 2" id="KW-0732">Signal</keyword>